<dbReference type="SUPFAM" id="SSF53474">
    <property type="entry name" value="alpha/beta-Hydrolases"/>
    <property type="match status" value="1"/>
</dbReference>
<keyword evidence="2" id="KW-0732">Signal</keyword>
<feature type="chain" id="PRO_5009287256" evidence="2">
    <location>
        <begin position="20"/>
        <end position="305"/>
    </location>
</feature>
<sequence>MKKPILTLLVSLFTSMAFSQNHTLPLWNGTPPLQNEMDLKEEVVSEGIIRINNVQIPTIEVYLPAKQISTGKAVVIFPGGGYGILAYDWEGTDFAKWLNAQGIAGIVVKYRLPGSKSLTDPKEVPLLDAQRAIRLVRQNAAAWNIDPAKVGIMGFSAGGHLASTASTQYNHEVDRPKDGIDALSARPDFSVLVYPVITFQDDAVHGGSRKNLIGENASQELKDRFSAQLNVNAETPPTFLVHAQDDKGVPVENSILYYQALHKNGVKASLHIYPSGGHGFAFGLGKGAVEGWREVLLAWMKETVM</sequence>
<dbReference type="EMBL" id="FNVR01000007">
    <property type="protein sequence ID" value="SEF86449.1"/>
    <property type="molecule type" value="Genomic_DNA"/>
</dbReference>
<evidence type="ECO:0000256" key="2">
    <source>
        <dbReference type="SAM" id="SignalP"/>
    </source>
</evidence>
<keyword evidence="1" id="KW-0378">Hydrolase</keyword>
<dbReference type="Proteomes" id="UP000236736">
    <property type="component" value="Unassembled WGS sequence"/>
</dbReference>
<dbReference type="Pfam" id="PF20434">
    <property type="entry name" value="BD-FAE"/>
    <property type="match status" value="1"/>
</dbReference>
<feature type="domain" description="BD-FAE-like" evidence="3">
    <location>
        <begin position="60"/>
        <end position="261"/>
    </location>
</feature>
<evidence type="ECO:0000259" key="3">
    <source>
        <dbReference type="Pfam" id="PF20434"/>
    </source>
</evidence>
<dbReference type="STRING" id="1120964.GCA_001313265_01160"/>
<gene>
    <name evidence="4" type="ORF">SAMN03080598_01660</name>
</gene>
<feature type="signal peptide" evidence="2">
    <location>
        <begin position="1"/>
        <end position="19"/>
    </location>
</feature>
<dbReference type="GO" id="GO:0016787">
    <property type="term" value="F:hydrolase activity"/>
    <property type="evidence" value="ECO:0007669"/>
    <property type="project" value="UniProtKB-KW"/>
</dbReference>
<dbReference type="InterPro" id="IPR050300">
    <property type="entry name" value="GDXG_lipolytic_enzyme"/>
</dbReference>
<protein>
    <submittedName>
        <fullName evidence="4">Acetyl esterase/lipase</fullName>
    </submittedName>
</protein>
<evidence type="ECO:0000256" key="1">
    <source>
        <dbReference type="ARBA" id="ARBA00022801"/>
    </source>
</evidence>
<dbReference type="RefSeq" id="WP_103924339.1">
    <property type="nucleotide sequence ID" value="NZ_FNVR01000007.1"/>
</dbReference>
<dbReference type="AlphaFoldDB" id="A0A1H5VGK0"/>
<reference evidence="5" key="1">
    <citation type="submission" date="2016-10" db="EMBL/GenBank/DDBJ databases">
        <authorList>
            <person name="Varghese N."/>
            <person name="Submissions S."/>
        </authorList>
    </citation>
    <scope>NUCLEOTIDE SEQUENCE [LARGE SCALE GENOMIC DNA]</scope>
    <source>
        <strain evidence="5">DSM 17298</strain>
    </source>
</reference>
<dbReference type="Gene3D" id="3.40.50.1820">
    <property type="entry name" value="alpha/beta hydrolase"/>
    <property type="match status" value="1"/>
</dbReference>
<evidence type="ECO:0000313" key="4">
    <source>
        <dbReference type="EMBL" id="SEF86449.1"/>
    </source>
</evidence>
<organism evidence="4 5">
    <name type="scientific">Algoriphagus boritolerans DSM 17298 = JCM 18970</name>
    <dbReference type="NCBI Taxonomy" id="1120964"/>
    <lineage>
        <taxon>Bacteria</taxon>
        <taxon>Pseudomonadati</taxon>
        <taxon>Bacteroidota</taxon>
        <taxon>Cytophagia</taxon>
        <taxon>Cytophagales</taxon>
        <taxon>Cyclobacteriaceae</taxon>
        <taxon>Algoriphagus</taxon>
    </lineage>
</organism>
<dbReference type="OrthoDB" id="9794725at2"/>
<evidence type="ECO:0000313" key="5">
    <source>
        <dbReference type="Proteomes" id="UP000236736"/>
    </source>
</evidence>
<dbReference type="InterPro" id="IPR049492">
    <property type="entry name" value="BD-FAE-like_dom"/>
</dbReference>
<proteinExistence type="predicted"/>
<dbReference type="InterPro" id="IPR029058">
    <property type="entry name" value="AB_hydrolase_fold"/>
</dbReference>
<dbReference type="PANTHER" id="PTHR48081">
    <property type="entry name" value="AB HYDROLASE SUPERFAMILY PROTEIN C4A8.06C"/>
    <property type="match status" value="1"/>
</dbReference>
<keyword evidence="5" id="KW-1185">Reference proteome</keyword>
<dbReference type="PANTHER" id="PTHR48081:SF6">
    <property type="entry name" value="PEPTIDASE S9 PROLYL OLIGOPEPTIDASE CATALYTIC DOMAIN-CONTAINING PROTEIN"/>
    <property type="match status" value="1"/>
</dbReference>
<accession>A0A1H5VGK0</accession>
<name>A0A1H5VGK0_9BACT</name>